<dbReference type="SUPFAM" id="SSF54637">
    <property type="entry name" value="Thioesterase/thiol ester dehydrase-isomerase"/>
    <property type="match status" value="1"/>
</dbReference>
<evidence type="ECO:0000313" key="4">
    <source>
        <dbReference type="Proteomes" id="UP001208689"/>
    </source>
</evidence>
<accession>A0ABY6HQA4</accession>
<keyword evidence="1" id="KW-1133">Transmembrane helix</keyword>
<keyword evidence="1" id="KW-0812">Transmembrane</keyword>
<protein>
    <recommendedName>
        <fullName evidence="2">Thioesterase domain-containing protein</fullName>
    </recommendedName>
</protein>
<dbReference type="PANTHER" id="PTHR47260:SF1">
    <property type="entry name" value="UPF0644 PROTEIN PB2B4.06"/>
    <property type="match status" value="1"/>
</dbReference>
<sequence length="205" mass="23181">MNILFFVLCIISAFKWIFLLIYLVLKMATAQEISYDDLELSGYNELLPVIPPEIEHNCIACSPTNPYGIKMRFFGNKAKGEIISRLILKKNYCGFPNFTHGGIITLILDELMAHLLYLLYGRYGVTKSIKVEFLRPVLIGKPFYVRAVLAKPMETELTPDGLSEVEVKSSIHAGLNEMGKICASAQASMVILPDERFELLWKSQQ</sequence>
<dbReference type="EMBL" id="CP104013">
    <property type="protein sequence ID" value="UYP45701.1"/>
    <property type="molecule type" value="Genomic_DNA"/>
</dbReference>
<dbReference type="Proteomes" id="UP001208689">
    <property type="component" value="Chromosome"/>
</dbReference>
<reference evidence="3" key="1">
    <citation type="submission" date="2022-09" db="EMBL/GenBank/DDBJ databases">
        <title>Actin cytoskeleton and complex cell architecture in an #Asgard archaeon.</title>
        <authorList>
            <person name="Ponce Toledo R.I."/>
            <person name="Schleper C."/>
            <person name="Rodrigues Oliveira T."/>
            <person name="Wollweber F."/>
            <person name="Xu J."/>
            <person name="Rittmann S."/>
            <person name="Klingl A."/>
            <person name="Pilhofer M."/>
        </authorList>
    </citation>
    <scope>NUCLEOTIDE SEQUENCE</scope>
    <source>
        <strain evidence="3">B-35</strain>
    </source>
</reference>
<keyword evidence="1" id="KW-0472">Membrane</keyword>
<dbReference type="InterPro" id="IPR052061">
    <property type="entry name" value="PTE-AB_protein"/>
</dbReference>
<keyword evidence="4" id="KW-1185">Reference proteome</keyword>
<name>A0ABY6HQA4_9ARCH</name>
<proteinExistence type="predicted"/>
<dbReference type="PANTHER" id="PTHR47260">
    <property type="entry name" value="UPF0644 PROTEIN PB2B4.06"/>
    <property type="match status" value="1"/>
</dbReference>
<feature type="domain" description="Thioesterase" evidence="2">
    <location>
        <begin position="98"/>
        <end position="147"/>
    </location>
</feature>
<feature type="transmembrane region" description="Helical" evidence="1">
    <location>
        <begin position="98"/>
        <end position="120"/>
    </location>
</feature>
<gene>
    <name evidence="3" type="ORF">NEF87_001986</name>
</gene>
<dbReference type="InterPro" id="IPR029069">
    <property type="entry name" value="HotDog_dom_sf"/>
</dbReference>
<evidence type="ECO:0000313" key="3">
    <source>
        <dbReference type="EMBL" id="UYP45701.1"/>
    </source>
</evidence>
<dbReference type="InterPro" id="IPR006683">
    <property type="entry name" value="Thioestr_dom"/>
</dbReference>
<organism evidence="3 4">
    <name type="scientific">Candidatus Lokiarchaeum ossiferum</name>
    <dbReference type="NCBI Taxonomy" id="2951803"/>
    <lineage>
        <taxon>Archaea</taxon>
        <taxon>Promethearchaeati</taxon>
        <taxon>Promethearchaeota</taxon>
        <taxon>Promethearchaeia</taxon>
        <taxon>Promethearchaeales</taxon>
        <taxon>Promethearchaeaceae</taxon>
        <taxon>Candidatus Lokiarchaeum</taxon>
    </lineage>
</organism>
<dbReference type="CDD" id="cd03443">
    <property type="entry name" value="PaaI_thioesterase"/>
    <property type="match status" value="1"/>
</dbReference>
<evidence type="ECO:0000259" key="2">
    <source>
        <dbReference type="Pfam" id="PF03061"/>
    </source>
</evidence>
<evidence type="ECO:0000256" key="1">
    <source>
        <dbReference type="SAM" id="Phobius"/>
    </source>
</evidence>
<dbReference type="Pfam" id="PF03061">
    <property type="entry name" value="4HBT"/>
    <property type="match status" value="1"/>
</dbReference>
<feature type="transmembrane region" description="Helical" evidence="1">
    <location>
        <begin position="5"/>
        <end position="25"/>
    </location>
</feature>
<dbReference type="Gene3D" id="3.10.129.10">
    <property type="entry name" value="Hotdog Thioesterase"/>
    <property type="match status" value="1"/>
</dbReference>